<keyword evidence="3" id="KW-1185">Reference proteome</keyword>
<comment type="caution">
    <text evidence="2">The sequence shown here is derived from an EMBL/GenBank/DDBJ whole genome shotgun (WGS) entry which is preliminary data.</text>
</comment>
<sequence>WRGNPRYTFGQRNGDRSHEGTPVSRINFGKYGWIKLVFNAASLFLQTKERNYMPVLSSKVLRSTQVFMAVLSLMDVMRRVYIEKYKTHGDTSSANFVDVLFGGIEAGLVLSARTRASVVSRASNIFKGPALDTCSFSGTYCG</sequence>
<feature type="region of interest" description="Disordered" evidence="1">
    <location>
        <begin position="1"/>
        <end position="21"/>
    </location>
</feature>
<organism evidence="2 3">
    <name type="scientific">Pocillopora meandrina</name>
    <dbReference type="NCBI Taxonomy" id="46732"/>
    <lineage>
        <taxon>Eukaryota</taxon>
        <taxon>Metazoa</taxon>
        <taxon>Cnidaria</taxon>
        <taxon>Anthozoa</taxon>
        <taxon>Hexacorallia</taxon>
        <taxon>Scleractinia</taxon>
        <taxon>Astrocoeniina</taxon>
        <taxon>Pocilloporidae</taxon>
        <taxon>Pocillopora</taxon>
    </lineage>
</organism>
<evidence type="ECO:0000313" key="2">
    <source>
        <dbReference type="EMBL" id="CAH3170276.1"/>
    </source>
</evidence>
<accession>A0AAU9Y979</accession>
<gene>
    <name evidence="2" type="ORF">PMEA_00014060</name>
</gene>
<reference evidence="2 3" key="1">
    <citation type="submission" date="2022-05" db="EMBL/GenBank/DDBJ databases">
        <authorList>
            <consortium name="Genoscope - CEA"/>
            <person name="William W."/>
        </authorList>
    </citation>
    <scope>NUCLEOTIDE SEQUENCE [LARGE SCALE GENOMIC DNA]</scope>
</reference>
<name>A0AAU9Y979_9CNID</name>
<dbReference type="Proteomes" id="UP001159428">
    <property type="component" value="Unassembled WGS sequence"/>
</dbReference>
<dbReference type="EMBL" id="CALNXJ010000239">
    <property type="protein sequence ID" value="CAH3170276.1"/>
    <property type="molecule type" value="Genomic_DNA"/>
</dbReference>
<evidence type="ECO:0000313" key="3">
    <source>
        <dbReference type="Proteomes" id="UP001159428"/>
    </source>
</evidence>
<protein>
    <submittedName>
        <fullName evidence="2">Uncharacterized protein</fullName>
    </submittedName>
</protein>
<dbReference type="AlphaFoldDB" id="A0AAU9Y979"/>
<proteinExistence type="predicted"/>
<evidence type="ECO:0000256" key="1">
    <source>
        <dbReference type="SAM" id="MobiDB-lite"/>
    </source>
</evidence>
<feature type="non-terminal residue" evidence="2">
    <location>
        <position position="1"/>
    </location>
</feature>